<evidence type="ECO:0000313" key="2">
    <source>
        <dbReference type="EMBL" id="SMP36819.1"/>
    </source>
</evidence>
<reference evidence="2 3" key="1">
    <citation type="submission" date="2017-05" db="EMBL/GenBank/DDBJ databases">
        <authorList>
            <person name="Varghese N."/>
            <person name="Submissions S."/>
        </authorList>
    </citation>
    <scope>NUCLEOTIDE SEQUENCE [LARGE SCALE GENOMIC DNA]</scope>
    <source>
        <strain evidence="2 3">DSM 15949</strain>
    </source>
</reference>
<dbReference type="Proteomes" id="UP001157914">
    <property type="component" value="Unassembled WGS sequence"/>
</dbReference>
<proteinExistence type="predicted"/>
<feature type="region of interest" description="Disordered" evidence="1">
    <location>
        <begin position="51"/>
        <end position="74"/>
    </location>
</feature>
<organism evidence="2 3">
    <name type="scientific">Roseibium denhamense</name>
    <dbReference type="NCBI Taxonomy" id="76305"/>
    <lineage>
        <taxon>Bacteria</taxon>
        <taxon>Pseudomonadati</taxon>
        <taxon>Pseudomonadota</taxon>
        <taxon>Alphaproteobacteria</taxon>
        <taxon>Hyphomicrobiales</taxon>
        <taxon>Stappiaceae</taxon>
        <taxon>Roseibium</taxon>
    </lineage>
</organism>
<dbReference type="EMBL" id="FXTT01000007">
    <property type="protein sequence ID" value="SMP36819.1"/>
    <property type="molecule type" value="Genomic_DNA"/>
</dbReference>
<evidence type="ECO:0000256" key="1">
    <source>
        <dbReference type="SAM" id="MobiDB-lite"/>
    </source>
</evidence>
<sequence length="74" mass="8132">MCRQKPNRLRKDGGARYYKVLEGRAGRPVKPETARPFLFRSAFDLVTDPLAAPSSLRPSAARAGTGEPNGYRGQ</sequence>
<comment type="caution">
    <text evidence="2">The sequence shown here is derived from an EMBL/GenBank/DDBJ whole genome shotgun (WGS) entry which is preliminary data.</text>
</comment>
<feature type="compositionally biased region" description="Low complexity" evidence="1">
    <location>
        <begin position="51"/>
        <end position="63"/>
    </location>
</feature>
<name>A0ABY1PLK0_9HYPH</name>
<accession>A0ABY1PLK0</accession>
<evidence type="ECO:0008006" key="4">
    <source>
        <dbReference type="Google" id="ProtNLM"/>
    </source>
</evidence>
<evidence type="ECO:0000313" key="3">
    <source>
        <dbReference type="Proteomes" id="UP001157914"/>
    </source>
</evidence>
<gene>
    <name evidence="2" type="ORF">SAMN06265374_4339</name>
</gene>
<protein>
    <recommendedName>
        <fullName evidence="4">Transposase</fullName>
    </recommendedName>
</protein>
<keyword evidence="3" id="KW-1185">Reference proteome</keyword>